<dbReference type="EMBL" id="CP001631">
    <property type="protein sequence ID" value="ACU53953.1"/>
    <property type="molecule type" value="Genomic_DNA"/>
</dbReference>
<dbReference type="GO" id="GO:0016301">
    <property type="term" value="F:kinase activity"/>
    <property type="evidence" value="ECO:0007669"/>
    <property type="project" value="InterPro"/>
</dbReference>
<dbReference type="GO" id="GO:0005975">
    <property type="term" value="P:carbohydrate metabolic process"/>
    <property type="evidence" value="ECO:0007669"/>
    <property type="project" value="InterPro"/>
</dbReference>
<protein>
    <recommendedName>
        <fullName evidence="1">Carbohydrate kinase FGGY C-terminal domain-containing protein</fullName>
    </recommendedName>
</protein>
<dbReference type="Gene3D" id="3.30.420.40">
    <property type="match status" value="1"/>
</dbReference>
<dbReference type="Pfam" id="PF02782">
    <property type="entry name" value="FGGY_C"/>
    <property type="match status" value="1"/>
</dbReference>
<dbReference type="KEGG" id="afo:Afer_1015"/>
<evidence type="ECO:0000313" key="3">
    <source>
        <dbReference type="Proteomes" id="UP000000771"/>
    </source>
</evidence>
<evidence type="ECO:0000259" key="1">
    <source>
        <dbReference type="Pfam" id="PF02782"/>
    </source>
</evidence>
<gene>
    <name evidence="2" type="ordered locus">Afer_1015</name>
</gene>
<name>C7LYZ5_ACIFD</name>
<dbReference type="Proteomes" id="UP000000771">
    <property type="component" value="Chromosome"/>
</dbReference>
<dbReference type="RefSeq" id="WP_015798439.1">
    <property type="nucleotide sequence ID" value="NC_013124.1"/>
</dbReference>
<organism evidence="2 3">
    <name type="scientific">Acidimicrobium ferrooxidans (strain DSM 10331 / JCM 15462 / NBRC 103882 / ICP)</name>
    <dbReference type="NCBI Taxonomy" id="525909"/>
    <lineage>
        <taxon>Bacteria</taxon>
        <taxon>Bacillati</taxon>
        <taxon>Actinomycetota</taxon>
        <taxon>Acidimicrobiia</taxon>
        <taxon>Acidimicrobiales</taxon>
        <taxon>Acidimicrobiaceae</taxon>
        <taxon>Acidimicrobium</taxon>
    </lineage>
</organism>
<sequence length="166" mass="17108">MVGGDEQRRGGDTPLVVVVGGARSEVPIDRGAVAAIVRLVGVGDLHEAAAIADEPSSERALVGRRGVLAGLSLTSDEPAIAGALIEGVAFEAARIVDGLDEAVAGSPEARILLEGLYAVSAVAQVVADVLGRAVLDGAGQRAMPGPRARSRRSRWRRWLEDQGSLT</sequence>
<dbReference type="InterPro" id="IPR043129">
    <property type="entry name" value="ATPase_NBD"/>
</dbReference>
<dbReference type="STRING" id="525909.Afer_1015"/>
<evidence type="ECO:0000313" key="2">
    <source>
        <dbReference type="EMBL" id="ACU53953.1"/>
    </source>
</evidence>
<proteinExistence type="predicted"/>
<dbReference type="HOGENOM" id="CLU_1599160_0_0_11"/>
<accession>C7LYZ5</accession>
<feature type="domain" description="Carbohydrate kinase FGGY C-terminal" evidence="1">
    <location>
        <begin position="63"/>
        <end position="134"/>
    </location>
</feature>
<dbReference type="AlphaFoldDB" id="C7LYZ5"/>
<dbReference type="SUPFAM" id="SSF53067">
    <property type="entry name" value="Actin-like ATPase domain"/>
    <property type="match status" value="1"/>
</dbReference>
<dbReference type="InterPro" id="IPR018485">
    <property type="entry name" value="FGGY_C"/>
</dbReference>
<keyword evidence="3" id="KW-1185">Reference proteome</keyword>
<reference evidence="2 3" key="1">
    <citation type="journal article" date="2009" name="Stand. Genomic Sci.">
        <title>Complete genome sequence of Acidimicrobium ferrooxidans type strain (ICP).</title>
        <authorList>
            <person name="Clum A."/>
            <person name="Nolan M."/>
            <person name="Lang E."/>
            <person name="Glavina Del Rio T."/>
            <person name="Tice H."/>
            <person name="Copeland A."/>
            <person name="Cheng J.F."/>
            <person name="Lucas S."/>
            <person name="Chen F."/>
            <person name="Bruce D."/>
            <person name="Goodwin L."/>
            <person name="Pitluck S."/>
            <person name="Ivanova N."/>
            <person name="Mavrommatis K."/>
            <person name="Mikhailova N."/>
            <person name="Pati A."/>
            <person name="Chen A."/>
            <person name="Palaniappan K."/>
            <person name="Goker M."/>
            <person name="Spring S."/>
            <person name="Land M."/>
            <person name="Hauser L."/>
            <person name="Chang Y.J."/>
            <person name="Jeffries C.C."/>
            <person name="Chain P."/>
            <person name="Bristow J."/>
            <person name="Eisen J.A."/>
            <person name="Markowitz V."/>
            <person name="Hugenholtz P."/>
            <person name="Kyrpides N.C."/>
            <person name="Klenk H.P."/>
            <person name="Lapidus A."/>
        </authorList>
    </citation>
    <scope>NUCLEOTIDE SEQUENCE [LARGE SCALE GENOMIC DNA]</scope>
    <source>
        <strain evidence="3">DSM 10331 / JCM 15462 / NBRC 103882 / ICP</strain>
    </source>
</reference>